<dbReference type="InterPro" id="IPR057727">
    <property type="entry name" value="WCX_dom"/>
</dbReference>
<gene>
    <name evidence="3" type="ORF">ACFOSU_14025</name>
</gene>
<evidence type="ECO:0000313" key="4">
    <source>
        <dbReference type="Proteomes" id="UP001595462"/>
    </source>
</evidence>
<comment type="caution">
    <text evidence="3">The sequence shown here is derived from an EMBL/GenBank/DDBJ whole genome shotgun (WGS) entry which is preliminary data.</text>
</comment>
<feature type="domain" description="WYL" evidence="1">
    <location>
        <begin position="158"/>
        <end position="219"/>
    </location>
</feature>
<keyword evidence="4" id="KW-1185">Reference proteome</keyword>
<dbReference type="RefSeq" id="WP_380690554.1">
    <property type="nucleotide sequence ID" value="NZ_JBHRSS010000006.1"/>
</dbReference>
<evidence type="ECO:0000313" key="3">
    <source>
        <dbReference type="EMBL" id="MFC3104995.1"/>
    </source>
</evidence>
<accession>A0ABV7ET85</accession>
<name>A0ABV7ET85_9GAMM</name>
<feature type="domain" description="WCX" evidence="2">
    <location>
        <begin position="257"/>
        <end position="330"/>
    </location>
</feature>
<dbReference type="InterPro" id="IPR026881">
    <property type="entry name" value="WYL_dom"/>
</dbReference>
<dbReference type="EMBL" id="JBHRSS010000006">
    <property type="protein sequence ID" value="MFC3104995.1"/>
    <property type="molecule type" value="Genomic_DNA"/>
</dbReference>
<dbReference type="Proteomes" id="UP001595462">
    <property type="component" value="Unassembled WGS sequence"/>
</dbReference>
<dbReference type="PANTHER" id="PTHR34580:SF1">
    <property type="entry name" value="PROTEIN PAFC"/>
    <property type="match status" value="1"/>
</dbReference>
<protein>
    <submittedName>
        <fullName evidence="3">Helix-turn-helix transcriptional regulator</fullName>
    </submittedName>
</protein>
<organism evidence="3 4">
    <name type="scientific">Salinisphaera aquimarina</name>
    <dbReference type="NCBI Taxonomy" id="2094031"/>
    <lineage>
        <taxon>Bacteria</taxon>
        <taxon>Pseudomonadati</taxon>
        <taxon>Pseudomonadota</taxon>
        <taxon>Gammaproteobacteria</taxon>
        <taxon>Salinisphaerales</taxon>
        <taxon>Salinisphaeraceae</taxon>
        <taxon>Salinisphaera</taxon>
    </lineage>
</organism>
<sequence length="337" mass="38087">MPDNRDTLFRQWAMLRHIPRYPQTVSTRQIVDYLAQEDFSVTNRTVERDLDKLSAIFGYSSEEHGRSNHWFWPGNFGGIDIPGLEPNTALAFNLAELHLKDLLPPSTLDLLAPYFERARNVLDVTPGRSLINWRDKIKVIGTGPQLAAPVIDSDIQRVMYNALLHERRVDIQYQPRTDSSTKEYQFSPLGLVSRQGVLYLVGPLWEYENVVQLALHRIKIADPIDASSHRPTGFDLASYVSHAREFSYPTGEGYIDMVIAMDERAALHLLERPLSPGQHAETQTDGRIRLAATVLDTDELTWWLLGFGAAAEVLAPRSLRDRVQAALETAISAYRPG</sequence>
<proteinExistence type="predicted"/>
<reference evidence="4" key="1">
    <citation type="journal article" date="2019" name="Int. J. Syst. Evol. Microbiol.">
        <title>The Global Catalogue of Microorganisms (GCM) 10K type strain sequencing project: providing services to taxonomists for standard genome sequencing and annotation.</title>
        <authorList>
            <consortium name="The Broad Institute Genomics Platform"/>
            <consortium name="The Broad Institute Genome Sequencing Center for Infectious Disease"/>
            <person name="Wu L."/>
            <person name="Ma J."/>
        </authorList>
    </citation>
    <scope>NUCLEOTIDE SEQUENCE [LARGE SCALE GENOMIC DNA]</scope>
    <source>
        <strain evidence="4">KCTC 52640</strain>
    </source>
</reference>
<dbReference type="Pfam" id="PF13280">
    <property type="entry name" value="WYL"/>
    <property type="match status" value="1"/>
</dbReference>
<dbReference type="Pfam" id="PF25583">
    <property type="entry name" value="WCX"/>
    <property type="match status" value="1"/>
</dbReference>
<dbReference type="InterPro" id="IPR051534">
    <property type="entry name" value="CBASS_pafABC_assoc_protein"/>
</dbReference>
<dbReference type="PROSITE" id="PS52050">
    <property type="entry name" value="WYL"/>
    <property type="match status" value="1"/>
</dbReference>
<dbReference type="PANTHER" id="PTHR34580">
    <property type="match status" value="1"/>
</dbReference>
<evidence type="ECO:0000259" key="2">
    <source>
        <dbReference type="Pfam" id="PF25583"/>
    </source>
</evidence>
<evidence type="ECO:0000259" key="1">
    <source>
        <dbReference type="Pfam" id="PF13280"/>
    </source>
</evidence>